<dbReference type="GO" id="GO:0003700">
    <property type="term" value="F:DNA-binding transcription factor activity"/>
    <property type="evidence" value="ECO:0007669"/>
    <property type="project" value="TreeGrafter"/>
</dbReference>
<dbReference type="InterPro" id="IPR036388">
    <property type="entry name" value="WH-like_DNA-bd_sf"/>
</dbReference>
<dbReference type="InterPro" id="IPR050707">
    <property type="entry name" value="HTH_MetabolicPath_Reg"/>
</dbReference>
<sequence length="260" mass="29618">MTEDKNNHRSTNRVLDVLELIASNQKGYTYTEICEKIDAPKSSMFPILHTLVDRHYLFIDAKSRYKIDRAAFQVGNSYLEHLNFLEEAQNILVNIVNRCAETCHFAILSEGDVLYLKKIDSPESIRMFSSVGKRIPAYGTALGKALLMDYNLNELKKLYPKGLVPLTKNTIADFDQLQEQLIKARMDGYAYEIEESNEFIRCIAVPIHHKGAIVAAISVAVPTFRYTEEKSTLIKMLLSDAQNKLESILKNLDADFKHLI</sequence>
<dbReference type="Gene3D" id="3.30.450.40">
    <property type="match status" value="1"/>
</dbReference>
<reference evidence="6 7" key="1">
    <citation type="submission" date="2020-01" db="EMBL/GenBank/DDBJ databases">
        <title>Genome analysis of Anaerocolumna sp. CBA3638.</title>
        <authorList>
            <person name="Kim J."/>
            <person name="Roh S.W."/>
        </authorList>
    </citation>
    <scope>NUCLEOTIDE SEQUENCE [LARGE SCALE GENOMIC DNA]</scope>
    <source>
        <strain evidence="6 7">CBA3638</strain>
    </source>
</reference>
<evidence type="ECO:0000259" key="5">
    <source>
        <dbReference type="PROSITE" id="PS51078"/>
    </source>
</evidence>
<dbReference type="Pfam" id="PF09339">
    <property type="entry name" value="HTH_IclR"/>
    <property type="match status" value="1"/>
</dbReference>
<dbReference type="InterPro" id="IPR029016">
    <property type="entry name" value="GAF-like_dom_sf"/>
</dbReference>
<dbReference type="PROSITE" id="PS51078">
    <property type="entry name" value="ICLR_ED"/>
    <property type="match status" value="1"/>
</dbReference>
<dbReference type="InterPro" id="IPR036390">
    <property type="entry name" value="WH_DNA-bd_sf"/>
</dbReference>
<keyword evidence="3" id="KW-0804">Transcription</keyword>
<dbReference type="InterPro" id="IPR014757">
    <property type="entry name" value="Tscrpt_reg_IclR_C"/>
</dbReference>
<name>A0A6P1TP42_9FIRM</name>
<dbReference type="PANTHER" id="PTHR30136">
    <property type="entry name" value="HELIX-TURN-HELIX TRANSCRIPTIONAL REGULATOR, ICLR FAMILY"/>
    <property type="match status" value="1"/>
</dbReference>
<evidence type="ECO:0000256" key="3">
    <source>
        <dbReference type="ARBA" id="ARBA00023163"/>
    </source>
</evidence>
<keyword evidence="7" id="KW-1185">Reference proteome</keyword>
<dbReference type="RefSeq" id="WP_161838804.1">
    <property type="nucleotide sequence ID" value="NZ_CP048000.1"/>
</dbReference>
<dbReference type="SMART" id="SM00346">
    <property type="entry name" value="HTH_ICLR"/>
    <property type="match status" value="1"/>
</dbReference>
<keyword evidence="2" id="KW-0238">DNA-binding</keyword>
<dbReference type="InterPro" id="IPR005471">
    <property type="entry name" value="Tscrpt_reg_IclR_N"/>
</dbReference>
<dbReference type="PROSITE" id="PS51077">
    <property type="entry name" value="HTH_ICLR"/>
    <property type="match status" value="1"/>
</dbReference>
<dbReference type="PANTHER" id="PTHR30136:SF35">
    <property type="entry name" value="HTH-TYPE TRANSCRIPTIONAL REGULATOR RV1719"/>
    <property type="match status" value="1"/>
</dbReference>
<evidence type="ECO:0000313" key="7">
    <source>
        <dbReference type="Proteomes" id="UP000464314"/>
    </source>
</evidence>
<evidence type="ECO:0000259" key="4">
    <source>
        <dbReference type="PROSITE" id="PS51077"/>
    </source>
</evidence>
<dbReference type="KEGG" id="anr:Ana3638_15260"/>
<organism evidence="6 7">
    <name type="scientific">Anaerocolumna sedimenticola</name>
    <dbReference type="NCBI Taxonomy" id="2696063"/>
    <lineage>
        <taxon>Bacteria</taxon>
        <taxon>Bacillati</taxon>
        <taxon>Bacillota</taxon>
        <taxon>Clostridia</taxon>
        <taxon>Lachnospirales</taxon>
        <taxon>Lachnospiraceae</taxon>
        <taxon>Anaerocolumna</taxon>
    </lineage>
</organism>
<proteinExistence type="predicted"/>
<evidence type="ECO:0000313" key="6">
    <source>
        <dbReference type="EMBL" id="QHQ61979.1"/>
    </source>
</evidence>
<evidence type="ECO:0000256" key="2">
    <source>
        <dbReference type="ARBA" id="ARBA00023125"/>
    </source>
</evidence>
<dbReference type="EMBL" id="CP048000">
    <property type="protein sequence ID" value="QHQ61979.1"/>
    <property type="molecule type" value="Genomic_DNA"/>
</dbReference>
<dbReference type="Pfam" id="PF01614">
    <property type="entry name" value="IclR_C"/>
    <property type="match status" value="1"/>
</dbReference>
<protein>
    <submittedName>
        <fullName evidence="6">Helix-turn-helix domain-containing protein</fullName>
    </submittedName>
</protein>
<accession>A0A6P1TP42</accession>
<evidence type="ECO:0000256" key="1">
    <source>
        <dbReference type="ARBA" id="ARBA00023015"/>
    </source>
</evidence>
<feature type="domain" description="HTH iclR-type" evidence="4">
    <location>
        <begin position="8"/>
        <end position="69"/>
    </location>
</feature>
<dbReference type="SUPFAM" id="SSF46785">
    <property type="entry name" value="Winged helix' DNA-binding domain"/>
    <property type="match status" value="1"/>
</dbReference>
<dbReference type="GO" id="GO:0003677">
    <property type="term" value="F:DNA binding"/>
    <property type="evidence" value="ECO:0007669"/>
    <property type="project" value="UniProtKB-KW"/>
</dbReference>
<gene>
    <name evidence="6" type="ORF">Ana3638_15260</name>
</gene>
<dbReference type="Gene3D" id="1.10.10.10">
    <property type="entry name" value="Winged helix-like DNA-binding domain superfamily/Winged helix DNA-binding domain"/>
    <property type="match status" value="1"/>
</dbReference>
<keyword evidence="1" id="KW-0805">Transcription regulation</keyword>
<dbReference type="AlphaFoldDB" id="A0A6P1TP42"/>
<dbReference type="GO" id="GO:0045892">
    <property type="term" value="P:negative regulation of DNA-templated transcription"/>
    <property type="evidence" value="ECO:0007669"/>
    <property type="project" value="TreeGrafter"/>
</dbReference>
<dbReference type="Proteomes" id="UP000464314">
    <property type="component" value="Chromosome"/>
</dbReference>
<feature type="domain" description="IclR-ED" evidence="5">
    <location>
        <begin position="70"/>
        <end position="251"/>
    </location>
</feature>
<dbReference type="SUPFAM" id="SSF55781">
    <property type="entry name" value="GAF domain-like"/>
    <property type="match status" value="1"/>
</dbReference>